<dbReference type="SUPFAM" id="SSF51556">
    <property type="entry name" value="Metallo-dependent hydrolases"/>
    <property type="match status" value="1"/>
</dbReference>
<evidence type="ECO:0000256" key="1">
    <source>
        <dbReference type="SAM" id="SignalP"/>
    </source>
</evidence>
<dbReference type="PANTHER" id="PTHR43135">
    <property type="entry name" value="ALPHA-D-RIBOSE 1-METHYLPHOSPHONATE 5-TRIPHOSPHATE DIPHOSPHATASE"/>
    <property type="match status" value="1"/>
</dbReference>
<proteinExistence type="predicted"/>
<dbReference type="RefSeq" id="WP_185271237.1">
    <property type="nucleotide sequence ID" value="NZ_CP055156.1"/>
</dbReference>
<dbReference type="KEGG" id="aswu:HUW51_19150"/>
<dbReference type="InterPro" id="IPR051781">
    <property type="entry name" value="Metallo-dep_Hydrolase"/>
</dbReference>
<dbReference type="Proteomes" id="UP000515237">
    <property type="component" value="Chromosome"/>
</dbReference>
<dbReference type="SUPFAM" id="SSF51338">
    <property type="entry name" value="Composite domain of metallo-dependent hydrolases"/>
    <property type="match status" value="1"/>
</dbReference>
<feature type="chain" id="PRO_5028868986" evidence="1">
    <location>
        <begin position="20"/>
        <end position="430"/>
    </location>
</feature>
<protein>
    <submittedName>
        <fullName evidence="3">Amidohydrolase family protein</fullName>
    </submittedName>
</protein>
<gene>
    <name evidence="3" type="ORF">HUW51_19150</name>
</gene>
<dbReference type="PANTHER" id="PTHR43135:SF3">
    <property type="entry name" value="ALPHA-D-RIBOSE 1-METHYLPHOSPHONATE 5-TRIPHOSPHATE DIPHOSPHATASE"/>
    <property type="match status" value="1"/>
</dbReference>
<accession>A0A7G7GC59</accession>
<sequence>MKKFILVLALLAGSLTNYAQKSTAGFYLIKAGKMYDAETNTFVTDQEILISGNTIQAVGPRLKVPKNAQILDAHNATVTPGLIDAHTHLLFKQKQNEGLEVGSKIPEAKRLQQGQQFADALLRTGFTTLRDLGNSGQYLDQELQKQLAQDKKPTPRLYLSGPILSPPGGQFFKLPPADSFIIKQEYLIIKNKKDAYQAVTQQAQKKVNVIKVCLDTDYRQMGAEEINAIVAAAKEKKLPVTAHSTSDKTARLAVLAGVNGIEHGYSLSDSTIMLMGQRGVYLVPTDVSREKAMLLVAGIGLKGKEAEDAANNFLQTNHDRIKKARQYKVMLVAGSDFYFDMPNLTRAEGSKDVLVAYLEAGLTPAEVLQTATINAAKAIGNANKTGILKKGMAADLVIFNGDLEKNFTQALNDVQLIIKDGQVVKPENKE</sequence>
<name>A0A7G7GC59_9BACT</name>
<dbReference type="Gene3D" id="3.20.20.140">
    <property type="entry name" value="Metal-dependent hydrolases"/>
    <property type="match status" value="1"/>
</dbReference>
<evidence type="ECO:0000259" key="2">
    <source>
        <dbReference type="Pfam" id="PF01979"/>
    </source>
</evidence>
<keyword evidence="1" id="KW-0732">Signal</keyword>
<dbReference type="GO" id="GO:0016810">
    <property type="term" value="F:hydrolase activity, acting on carbon-nitrogen (but not peptide) bonds"/>
    <property type="evidence" value="ECO:0007669"/>
    <property type="project" value="InterPro"/>
</dbReference>
<feature type="domain" description="Amidohydrolase-related" evidence="2">
    <location>
        <begin position="77"/>
        <end position="424"/>
    </location>
</feature>
<dbReference type="Pfam" id="PF01979">
    <property type="entry name" value="Amidohydro_1"/>
    <property type="match status" value="1"/>
</dbReference>
<dbReference type="AlphaFoldDB" id="A0A7G7GC59"/>
<evidence type="ECO:0000313" key="4">
    <source>
        <dbReference type="Proteomes" id="UP000515237"/>
    </source>
</evidence>
<dbReference type="InterPro" id="IPR032466">
    <property type="entry name" value="Metal_Hydrolase"/>
</dbReference>
<dbReference type="EMBL" id="CP055156">
    <property type="protein sequence ID" value="QNF34743.1"/>
    <property type="molecule type" value="Genomic_DNA"/>
</dbReference>
<keyword evidence="4" id="KW-1185">Reference proteome</keyword>
<dbReference type="Gene3D" id="2.30.40.10">
    <property type="entry name" value="Urease, subunit C, domain 1"/>
    <property type="match status" value="1"/>
</dbReference>
<dbReference type="InterPro" id="IPR011059">
    <property type="entry name" value="Metal-dep_hydrolase_composite"/>
</dbReference>
<reference evidence="3 4" key="1">
    <citation type="journal article" date="2018" name="Int. J. Syst. Evol. Microbiol.">
        <title>Adhaeribacter swui sp. nov., isolated from wet mud.</title>
        <authorList>
            <person name="Kim D.U."/>
            <person name="Kim K.W."/>
            <person name="Kang M.S."/>
            <person name="Kim J.Y."/>
            <person name="Jang J.H."/>
            <person name="Kim M.K."/>
        </authorList>
    </citation>
    <scope>NUCLEOTIDE SEQUENCE [LARGE SCALE GENOMIC DNA]</scope>
    <source>
        <strain evidence="3 4">KCTC 52873</strain>
    </source>
</reference>
<organism evidence="3 4">
    <name type="scientific">Adhaeribacter swui</name>
    <dbReference type="NCBI Taxonomy" id="2086471"/>
    <lineage>
        <taxon>Bacteria</taxon>
        <taxon>Pseudomonadati</taxon>
        <taxon>Bacteroidota</taxon>
        <taxon>Cytophagia</taxon>
        <taxon>Cytophagales</taxon>
        <taxon>Hymenobacteraceae</taxon>
        <taxon>Adhaeribacter</taxon>
    </lineage>
</organism>
<dbReference type="InterPro" id="IPR006680">
    <property type="entry name" value="Amidohydro-rel"/>
</dbReference>
<keyword evidence="3" id="KW-0378">Hydrolase</keyword>
<feature type="signal peptide" evidence="1">
    <location>
        <begin position="1"/>
        <end position="19"/>
    </location>
</feature>
<evidence type="ECO:0000313" key="3">
    <source>
        <dbReference type="EMBL" id="QNF34743.1"/>
    </source>
</evidence>